<feature type="transmembrane region" description="Helical" evidence="1">
    <location>
        <begin position="440"/>
        <end position="461"/>
    </location>
</feature>
<evidence type="ECO:0000256" key="1">
    <source>
        <dbReference type="SAM" id="Phobius"/>
    </source>
</evidence>
<dbReference type="Proteomes" id="UP000033934">
    <property type="component" value="Unassembled WGS sequence"/>
</dbReference>
<reference evidence="2 3" key="1">
    <citation type="journal article" date="2015" name="Nature">
        <title>rRNA introns, odd ribosomes, and small enigmatic genomes across a large radiation of phyla.</title>
        <authorList>
            <person name="Brown C.T."/>
            <person name="Hug L.A."/>
            <person name="Thomas B.C."/>
            <person name="Sharon I."/>
            <person name="Castelle C.J."/>
            <person name="Singh A."/>
            <person name="Wilkins M.J."/>
            <person name="Williams K.H."/>
            <person name="Banfield J.F."/>
        </authorList>
    </citation>
    <scope>NUCLEOTIDE SEQUENCE [LARGE SCALE GENOMIC DNA]</scope>
</reference>
<feature type="transmembrane region" description="Helical" evidence="1">
    <location>
        <begin position="367"/>
        <end position="384"/>
    </location>
</feature>
<accession>A0A0G0LDR3</accession>
<keyword evidence="1" id="KW-0812">Transmembrane</keyword>
<sequence length="472" mass="53527">MNWHNLKKFSVSILFCALSFYLVNLSFWAILPEGRLRMPGYFALNLLDIAIYFALFLLVFCLVSYSKINKFLVNLLVSFALVTIFLINFYHIYTPTLVFDSVKRGSNSFTEIAQSLNAANVSNKKFLHNFENSIMQDRVFKTDKTEVAVKAQSPSSHPPAPILLIRYFLKHPWNLNQDISAKDADANGYYSLAIVILALAALIPVFVYLLVSNLSDSKIGALAAFSSLGLVQLYAYPSFFDVANASLIMLTLLLLLTAKNRPWLVLLAGSVAAINLAFSFGALVPTAFIFAGVALYNYRSLKDILIRAVIFIIPILILLKAYALNGFNYINGFLLAGRNLDIDYNYLYEYRRSLHLNTTELTANLNYLNLIILLISLGFSICGVTQKKKKGVFVVGFSLLIVLLVFSGKTRYEMARTAMYIYPLLVASSFIFWQKMQKFYIYPIILFSVYASSIWLLYILFKECVFYIFLTY</sequence>
<feature type="transmembrane region" description="Helical" evidence="1">
    <location>
        <begin position="189"/>
        <end position="211"/>
    </location>
</feature>
<feature type="transmembrane region" description="Helical" evidence="1">
    <location>
        <begin position="265"/>
        <end position="298"/>
    </location>
</feature>
<evidence type="ECO:0000313" key="2">
    <source>
        <dbReference type="EMBL" id="KKQ90038.1"/>
    </source>
</evidence>
<keyword evidence="1" id="KW-1133">Transmembrane helix</keyword>
<protein>
    <submittedName>
        <fullName evidence="2">Uncharacterized protein</fullName>
    </submittedName>
</protein>
<comment type="caution">
    <text evidence="2">The sequence shown here is derived from an EMBL/GenBank/DDBJ whole genome shotgun (WGS) entry which is preliminary data.</text>
</comment>
<feature type="transmembrane region" description="Helical" evidence="1">
    <location>
        <begin position="43"/>
        <end position="65"/>
    </location>
</feature>
<gene>
    <name evidence="2" type="ORF">UT11_C0014G0002</name>
</gene>
<organism evidence="2 3">
    <name type="scientific">Berkelbacteria bacterium GW2011_GWA2_38_9</name>
    <dbReference type="NCBI Taxonomy" id="1618334"/>
    <lineage>
        <taxon>Bacteria</taxon>
        <taxon>Candidatus Berkelbacteria</taxon>
    </lineage>
</organism>
<feature type="transmembrane region" description="Helical" evidence="1">
    <location>
        <begin position="391"/>
        <end position="408"/>
    </location>
</feature>
<feature type="transmembrane region" description="Helical" evidence="1">
    <location>
        <begin position="12"/>
        <end position="31"/>
    </location>
</feature>
<name>A0A0G0LDR3_9BACT</name>
<proteinExistence type="predicted"/>
<feature type="transmembrane region" description="Helical" evidence="1">
    <location>
        <begin position="304"/>
        <end position="322"/>
    </location>
</feature>
<keyword evidence="1" id="KW-0472">Membrane</keyword>
<evidence type="ECO:0000313" key="3">
    <source>
        <dbReference type="Proteomes" id="UP000033934"/>
    </source>
</evidence>
<feature type="transmembrane region" description="Helical" evidence="1">
    <location>
        <begin position="72"/>
        <end position="93"/>
    </location>
</feature>
<dbReference type="EMBL" id="LBVO01000014">
    <property type="protein sequence ID" value="KKQ90038.1"/>
    <property type="molecule type" value="Genomic_DNA"/>
</dbReference>
<feature type="transmembrane region" description="Helical" evidence="1">
    <location>
        <begin position="242"/>
        <end position="258"/>
    </location>
</feature>
<dbReference type="AlphaFoldDB" id="A0A0G0LDR3"/>
<feature type="transmembrane region" description="Helical" evidence="1">
    <location>
        <begin position="414"/>
        <end position="433"/>
    </location>
</feature>